<keyword evidence="4" id="KW-0862">Zinc</keyword>
<dbReference type="Proteomes" id="UP000593892">
    <property type="component" value="Chromosome"/>
</dbReference>
<dbReference type="GO" id="GO:0004222">
    <property type="term" value="F:metalloendopeptidase activity"/>
    <property type="evidence" value="ECO:0007669"/>
    <property type="project" value="InterPro"/>
</dbReference>
<keyword evidence="2" id="KW-0479">Metal-binding</keyword>
<dbReference type="AlphaFoldDB" id="A0A7S7SMG1"/>
<dbReference type="SUPFAM" id="SSF81296">
    <property type="entry name" value="E set domains"/>
    <property type="match status" value="1"/>
</dbReference>
<dbReference type="InterPro" id="IPR001818">
    <property type="entry name" value="Pept_M10_metallopeptidase"/>
</dbReference>
<dbReference type="GO" id="GO:0030246">
    <property type="term" value="F:carbohydrate binding"/>
    <property type="evidence" value="ECO:0007669"/>
    <property type="project" value="InterPro"/>
</dbReference>
<dbReference type="EMBL" id="CP063849">
    <property type="protein sequence ID" value="QOY89451.1"/>
    <property type="molecule type" value="Genomic_DNA"/>
</dbReference>
<gene>
    <name evidence="6" type="ORF">IRI77_05725</name>
</gene>
<dbReference type="InterPro" id="IPR013784">
    <property type="entry name" value="Carb-bd-like_fold"/>
</dbReference>
<evidence type="ECO:0000313" key="6">
    <source>
        <dbReference type="EMBL" id="QOY89451.1"/>
    </source>
</evidence>
<protein>
    <submittedName>
        <fullName evidence="6">Matrixin family metalloprotease</fullName>
    </submittedName>
</protein>
<evidence type="ECO:0000256" key="3">
    <source>
        <dbReference type="ARBA" id="ARBA00022801"/>
    </source>
</evidence>
<evidence type="ECO:0000256" key="2">
    <source>
        <dbReference type="ARBA" id="ARBA00022723"/>
    </source>
</evidence>
<keyword evidence="7" id="KW-1185">Reference proteome</keyword>
<keyword evidence="3" id="KW-0378">Hydrolase</keyword>
<dbReference type="Gene3D" id="3.40.390.10">
    <property type="entry name" value="Collagenase (Catalytic Domain)"/>
    <property type="match status" value="1"/>
</dbReference>
<dbReference type="SUPFAM" id="SSF49452">
    <property type="entry name" value="Starch-binding domain-like"/>
    <property type="match status" value="1"/>
</dbReference>
<evidence type="ECO:0000256" key="1">
    <source>
        <dbReference type="ARBA" id="ARBA00022670"/>
    </source>
</evidence>
<dbReference type="GO" id="GO:0008270">
    <property type="term" value="F:zinc ion binding"/>
    <property type="evidence" value="ECO:0007669"/>
    <property type="project" value="InterPro"/>
</dbReference>
<evidence type="ECO:0000313" key="7">
    <source>
        <dbReference type="Proteomes" id="UP000593892"/>
    </source>
</evidence>
<keyword evidence="1 6" id="KW-0645">Protease</keyword>
<organism evidence="6 7">
    <name type="scientific">Paludibaculum fermentans</name>
    <dbReference type="NCBI Taxonomy" id="1473598"/>
    <lineage>
        <taxon>Bacteria</taxon>
        <taxon>Pseudomonadati</taxon>
        <taxon>Acidobacteriota</taxon>
        <taxon>Terriglobia</taxon>
        <taxon>Bryobacterales</taxon>
        <taxon>Bryobacteraceae</taxon>
        <taxon>Paludibaculum</taxon>
    </lineage>
</organism>
<dbReference type="InterPro" id="IPR024079">
    <property type="entry name" value="MetalloPept_cat_dom_sf"/>
</dbReference>
<evidence type="ECO:0000256" key="4">
    <source>
        <dbReference type="ARBA" id="ARBA00022833"/>
    </source>
</evidence>
<dbReference type="GO" id="GO:0031012">
    <property type="term" value="C:extracellular matrix"/>
    <property type="evidence" value="ECO:0007669"/>
    <property type="project" value="InterPro"/>
</dbReference>
<name>A0A7S7SMG1_PALFE</name>
<reference evidence="6 7" key="1">
    <citation type="submission" date="2020-10" db="EMBL/GenBank/DDBJ databases">
        <title>Complete genome sequence of Paludibaculum fermentans P105T, a facultatively anaerobic acidobacterium capable of dissimilatory Fe(III) reduction.</title>
        <authorList>
            <person name="Dedysh S.N."/>
            <person name="Beletsky A.V."/>
            <person name="Kulichevskaya I.S."/>
            <person name="Mardanov A.V."/>
            <person name="Ravin N.V."/>
        </authorList>
    </citation>
    <scope>NUCLEOTIDE SEQUENCE [LARGE SCALE GENOMIC DNA]</scope>
    <source>
        <strain evidence="6 7">P105</strain>
    </source>
</reference>
<dbReference type="InterPro" id="IPR013783">
    <property type="entry name" value="Ig-like_fold"/>
</dbReference>
<dbReference type="GO" id="GO:0006508">
    <property type="term" value="P:proteolysis"/>
    <property type="evidence" value="ECO:0007669"/>
    <property type="project" value="UniProtKB-KW"/>
</dbReference>
<dbReference type="SUPFAM" id="SSF55486">
    <property type="entry name" value="Metalloproteases ('zincins'), catalytic domain"/>
    <property type="match status" value="1"/>
</dbReference>
<dbReference type="Gene3D" id="2.60.40.10">
    <property type="entry name" value="Immunoglobulins"/>
    <property type="match status" value="2"/>
</dbReference>
<dbReference type="KEGG" id="pfer:IRI77_05725"/>
<dbReference type="Pfam" id="PF00413">
    <property type="entry name" value="Peptidase_M10"/>
    <property type="match status" value="1"/>
</dbReference>
<dbReference type="RefSeq" id="WP_194451113.1">
    <property type="nucleotide sequence ID" value="NZ_CP063849.1"/>
</dbReference>
<feature type="domain" description="Peptidase M10 metallopeptidase" evidence="5">
    <location>
        <begin position="167"/>
        <end position="218"/>
    </location>
</feature>
<dbReference type="InterPro" id="IPR014756">
    <property type="entry name" value="Ig_E-set"/>
</dbReference>
<sequence length="838" mass="87201">MRMRSWAAAAGLALIFGTLAPAYYHWVRFQAGGAPYTPVYAHYDLNALQNKTVPFFISDNGPTQMASGDSFAAVISQIRSAAAVWNGVGTSDIKLSFGGLFTAGTQMNAPGIQVQFSDEIPPGMIAYGVPTIANDAVQSPNGPFYPITGAVLMLRKSMSADRPSWAESFFLPVVHEFGHTLGLQHTWTSSVMSTEVTRTTTKSKPLGLDDIAGISVLYPNDKFKATTGVITGRVSMGGAGVNLASVVALAPNRQAISALTYPDGTYRIEGVPAGTYYVYAHSLPPAVQGEIQPVNVILPTDPSGSLMPVGAFDLAFAPGTSNPQQPYQVAAGQSTDGVNVAVNPRPSVTLFGVQTYSYFYYGENNSKYTAVKPATLLLGKTIGRTVLAGNGLPMNGVGLTVSSINGFETVTTSPYTSQFLIADLRLNPASSEGPRHLRFDYNGESYILPSGVQFMQQLPPAIQSVTQNADRTLTLTGANLGASTTVWVDGVSAKIVSAQDGKLVIAPPPAQAGYRAVLAAFNPDGQSSLFIYGVDSPAYVYDTPALAQINVAPTAVPAGTETIVEINGVNTSFDNWLPSLGIGSSDVTVRQVYTMNGTKAVATITISPQATAGPAALTVSSGLLLSNVTGGFQILPNSKPLYVAASAMTGGIYSGGQAVLPMVNLANARPTTVTAVLTDRTGNDRIAQAYVTPNNTITVQIPDGFPLGPAIVKLVVDGVSALPTVVQVDQQPPSILAVQSILGTMVAASAGAHPGDTLQLLVLNLGDGVSAIDPSRITVTSPGIADHSVQSVIVNPAVLGSYLVQFSLSTSTPVSSSLPLVVSIDGRTSPAFYVTVSK</sequence>
<keyword evidence="6" id="KW-0482">Metalloprotease</keyword>
<accession>A0A7S7SMG1</accession>
<proteinExistence type="predicted"/>
<evidence type="ECO:0000259" key="5">
    <source>
        <dbReference type="Pfam" id="PF00413"/>
    </source>
</evidence>